<dbReference type="EMBL" id="QEKY01000015">
    <property type="protein sequence ID" value="PVZ08087.1"/>
    <property type="molecule type" value="Genomic_DNA"/>
</dbReference>
<keyword evidence="4" id="KW-1185">Reference proteome</keyword>
<accession>A0A2U1F7C0</accession>
<keyword evidence="2" id="KW-0812">Transmembrane</keyword>
<dbReference type="OrthoDB" id="9811567at2"/>
<dbReference type="Proteomes" id="UP000245462">
    <property type="component" value="Unassembled WGS sequence"/>
</dbReference>
<comment type="caution">
    <text evidence="3">The sequence shown here is derived from an EMBL/GenBank/DDBJ whole genome shotgun (WGS) entry which is preliminary data.</text>
</comment>
<sequence length="418" mass="47168">MIQQELWIAQLATASDTDVSTSDELWSHYCRLTGQLLSKGETIRQEGIGLWQAVKEDEYVGIRPDGSRVLVPPRIKLRLIGPVSSPTRETMLQALIDLTPYTEVVVVRWWKAIPEVLSALLQKGHPVSWPQFGRFEPIKEEEELTGCRFIAEGELSELLNRPFSMFPTIELSPETEIADTQTRPLEAASTCFILFRTGHREEENKSEPTPITTEKEIPIAPLPTTEEEAPTAEANSEDEETRPKEEAQPTEETAAPTEIPRPKREKERIMTMRRHLLVAAFLIIGTAAYFLLQRLPMPSWKAPKQQPQESVVPAPRDTTPIATDTVQAIPAPTNLGRIVMRKGDMLTRIARETYGDRIFWVYIYEENKEKIADPDNVPLGTELVLPLPEKYAINAADTASLRRALALQFEIGSAKKRK</sequence>
<dbReference type="GeneID" id="94551282"/>
<feature type="compositionally biased region" description="Acidic residues" evidence="1">
    <location>
        <begin position="225"/>
        <end position="240"/>
    </location>
</feature>
<evidence type="ECO:0000256" key="2">
    <source>
        <dbReference type="SAM" id="Phobius"/>
    </source>
</evidence>
<evidence type="ECO:0000313" key="3">
    <source>
        <dbReference type="EMBL" id="PVZ08087.1"/>
    </source>
</evidence>
<keyword evidence="2" id="KW-1133">Transmembrane helix</keyword>
<protein>
    <recommendedName>
        <fullName evidence="5">LysM domain-containing protein</fullName>
    </recommendedName>
</protein>
<feature type="transmembrane region" description="Helical" evidence="2">
    <location>
        <begin position="276"/>
        <end position="292"/>
    </location>
</feature>
<evidence type="ECO:0000313" key="4">
    <source>
        <dbReference type="Proteomes" id="UP000245462"/>
    </source>
</evidence>
<proteinExistence type="predicted"/>
<organism evidence="3 4">
    <name type="scientific">Porphyromonas loveana</name>
    <dbReference type="NCBI Taxonomy" id="1884669"/>
    <lineage>
        <taxon>Bacteria</taxon>
        <taxon>Pseudomonadati</taxon>
        <taxon>Bacteroidota</taxon>
        <taxon>Bacteroidia</taxon>
        <taxon>Bacteroidales</taxon>
        <taxon>Porphyromonadaceae</taxon>
        <taxon>Porphyromonas</taxon>
    </lineage>
</organism>
<gene>
    <name evidence="3" type="ORF">C7382_11520</name>
</gene>
<feature type="region of interest" description="Disordered" evidence="1">
    <location>
        <begin position="198"/>
        <end position="266"/>
    </location>
</feature>
<evidence type="ECO:0008006" key="5">
    <source>
        <dbReference type="Google" id="ProtNLM"/>
    </source>
</evidence>
<evidence type="ECO:0000256" key="1">
    <source>
        <dbReference type="SAM" id="MobiDB-lite"/>
    </source>
</evidence>
<keyword evidence="2" id="KW-0472">Membrane</keyword>
<reference evidence="3 4" key="1">
    <citation type="submission" date="2018-04" db="EMBL/GenBank/DDBJ databases">
        <title>Genomic Encyclopedia of Type Strains, Phase IV (KMG-IV): sequencing the most valuable type-strain genomes for metagenomic binning, comparative biology and taxonomic classification.</title>
        <authorList>
            <person name="Goeker M."/>
        </authorList>
    </citation>
    <scope>NUCLEOTIDE SEQUENCE [LARGE SCALE GENOMIC DNA]</scope>
    <source>
        <strain evidence="3 4">DSM 28520</strain>
    </source>
</reference>
<name>A0A2U1F7C0_9PORP</name>
<dbReference type="AlphaFoldDB" id="A0A2U1F7C0"/>
<dbReference type="RefSeq" id="WP_116679819.1">
    <property type="nucleotide sequence ID" value="NZ_QEKY01000015.1"/>
</dbReference>